<dbReference type="KEGG" id="fia:NA23_06280"/>
<sequence>MVAKKSIVVPFLLICLNIFAVVKVGVLLPLTGPLAAAGDLVRKGIELAHEEKRTVLGDPIQLVYADTRSEKTEAANAMSRLIDKDKVVAVIGEIMSGNSMAAAEIAESRKVPLLCPASTNPLVTQGKRFVSRVCFIDPVQGTALAEFAARNLKLDKIAVFTDIEQDYSVGLSNYFIERFKKYGGKVLQVQYKTGDQEFSAQISQAIAFGSQAILIAGYYNEIALVAQQARSLGFKGAILAGDGANAPDLIKIGGSAVEGLYFSDHYHPDAAKTSTAKKFVSLYEKKYGEKPSTLSALGYDAYMILLKAIENAKSTDPEKIALAVRQITNFDGVTGLISIGKDGNATKDVVILVVKSDGMKFFSKVSSLSLK</sequence>
<dbReference type="InterPro" id="IPR051010">
    <property type="entry name" value="BCAA_transport"/>
</dbReference>
<evidence type="ECO:0000313" key="5">
    <source>
        <dbReference type="Proteomes" id="UP000093740"/>
    </source>
</evidence>
<name>A0AAI8GD19_FERIS</name>
<evidence type="ECO:0000256" key="1">
    <source>
        <dbReference type="ARBA" id="ARBA00010062"/>
    </source>
</evidence>
<keyword evidence="2" id="KW-0732">Signal</keyword>
<protein>
    <submittedName>
        <fullName evidence="4">ABC transporter substrate-binding protein</fullName>
    </submittedName>
</protein>
<gene>
    <name evidence="4" type="ORF">NA23_06280</name>
</gene>
<keyword evidence="5" id="KW-1185">Reference proteome</keyword>
<dbReference type="RefSeq" id="WP_033191910.1">
    <property type="nucleotide sequence ID" value="NZ_CP014334.2"/>
</dbReference>
<dbReference type="Pfam" id="PF13458">
    <property type="entry name" value="Peripla_BP_6"/>
    <property type="match status" value="1"/>
</dbReference>
<dbReference type="InterPro" id="IPR028082">
    <property type="entry name" value="Peripla_BP_I"/>
</dbReference>
<dbReference type="PANTHER" id="PTHR30483:SF6">
    <property type="entry name" value="PERIPLASMIC BINDING PROTEIN OF ABC TRANSPORTER FOR NATURAL AMINO ACIDS"/>
    <property type="match status" value="1"/>
</dbReference>
<feature type="domain" description="Leucine-binding protein" evidence="3">
    <location>
        <begin position="22"/>
        <end position="358"/>
    </location>
</feature>
<reference evidence="4 5" key="1">
    <citation type="journal article" date="2015" name="Stand. Genomic Sci.">
        <title>Genome sequence of a native-feather degrading extremely thermophilic Eubacterium, Fervidobacterium islandicum AW-1.</title>
        <authorList>
            <person name="Lee Y.J."/>
            <person name="Jeong H."/>
            <person name="Park G.S."/>
            <person name="Kwak Y."/>
            <person name="Lee S.J."/>
            <person name="Lee S.J."/>
            <person name="Park M.K."/>
            <person name="Kim J.Y."/>
            <person name="Kang H.K."/>
            <person name="Shin J.H."/>
            <person name="Lee D.W."/>
        </authorList>
    </citation>
    <scope>NUCLEOTIDE SEQUENCE [LARGE SCALE GENOMIC DNA]</scope>
    <source>
        <strain evidence="4 5">AW-1</strain>
    </source>
</reference>
<comment type="similarity">
    <text evidence="1">Belongs to the leucine-binding protein family.</text>
</comment>
<dbReference type="InterPro" id="IPR028081">
    <property type="entry name" value="Leu-bd"/>
</dbReference>
<dbReference type="Gene3D" id="3.40.50.2300">
    <property type="match status" value="2"/>
</dbReference>
<dbReference type="CDD" id="cd06347">
    <property type="entry name" value="PBP1_ABC_LivK_ligand_binding-like"/>
    <property type="match status" value="1"/>
</dbReference>
<dbReference type="SUPFAM" id="SSF53822">
    <property type="entry name" value="Periplasmic binding protein-like I"/>
    <property type="match status" value="1"/>
</dbReference>
<dbReference type="Proteomes" id="UP000093740">
    <property type="component" value="Chromosome"/>
</dbReference>
<dbReference type="AlphaFoldDB" id="A0AAI8GD19"/>
<organism evidence="4 5">
    <name type="scientific">Fervidobacterium islandicum</name>
    <dbReference type="NCBI Taxonomy" id="2423"/>
    <lineage>
        <taxon>Bacteria</taxon>
        <taxon>Thermotogati</taxon>
        <taxon>Thermotogota</taxon>
        <taxon>Thermotogae</taxon>
        <taxon>Thermotogales</taxon>
        <taxon>Fervidobacteriaceae</taxon>
        <taxon>Fervidobacterium</taxon>
    </lineage>
</organism>
<dbReference type="PANTHER" id="PTHR30483">
    <property type="entry name" value="LEUCINE-SPECIFIC-BINDING PROTEIN"/>
    <property type="match status" value="1"/>
</dbReference>
<dbReference type="EMBL" id="CP014334">
    <property type="protein sequence ID" value="AMW32903.1"/>
    <property type="molecule type" value="Genomic_DNA"/>
</dbReference>
<evidence type="ECO:0000256" key="2">
    <source>
        <dbReference type="ARBA" id="ARBA00022729"/>
    </source>
</evidence>
<evidence type="ECO:0000313" key="4">
    <source>
        <dbReference type="EMBL" id="AMW32903.1"/>
    </source>
</evidence>
<evidence type="ECO:0000259" key="3">
    <source>
        <dbReference type="Pfam" id="PF13458"/>
    </source>
</evidence>
<accession>A0AAI8GD19</accession>
<proteinExistence type="inferred from homology"/>